<evidence type="ECO:0000256" key="4">
    <source>
        <dbReference type="SAM" id="SignalP"/>
    </source>
</evidence>
<feature type="coiled-coil region" evidence="1">
    <location>
        <begin position="470"/>
        <end position="497"/>
    </location>
</feature>
<accession>A0A1B0GDX7</accession>
<feature type="compositionally biased region" description="Basic and acidic residues" evidence="2">
    <location>
        <begin position="536"/>
        <end position="549"/>
    </location>
</feature>
<feature type="compositionally biased region" description="Basic residues" evidence="2">
    <location>
        <begin position="500"/>
        <end position="509"/>
    </location>
</feature>
<feature type="region of interest" description="Disordered" evidence="2">
    <location>
        <begin position="277"/>
        <end position="297"/>
    </location>
</feature>
<feature type="transmembrane region" description="Helical" evidence="3">
    <location>
        <begin position="1510"/>
        <end position="1528"/>
    </location>
</feature>
<keyword evidence="4" id="KW-0732">Signal</keyword>
<keyword evidence="3" id="KW-0472">Membrane</keyword>
<protein>
    <submittedName>
        <fullName evidence="5">Uncharacterized protein</fullName>
    </submittedName>
</protein>
<dbReference type="EMBL" id="CCAG010012069">
    <property type="status" value="NOT_ANNOTATED_CDS"/>
    <property type="molecule type" value="Genomic_DNA"/>
</dbReference>
<evidence type="ECO:0000313" key="6">
    <source>
        <dbReference type="Proteomes" id="UP000092444"/>
    </source>
</evidence>
<feature type="signal peptide" evidence="4">
    <location>
        <begin position="1"/>
        <end position="22"/>
    </location>
</feature>
<feature type="compositionally biased region" description="Basic and acidic residues" evidence="2">
    <location>
        <begin position="510"/>
        <end position="524"/>
    </location>
</feature>
<reference evidence="5" key="1">
    <citation type="submission" date="2020-05" db="UniProtKB">
        <authorList>
            <consortium name="EnsemblMetazoa"/>
        </authorList>
    </citation>
    <scope>IDENTIFICATION</scope>
    <source>
        <strain evidence="5">Yale</strain>
    </source>
</reference>
<feature type="compositionally biased region" description="Basic residues" evidence="2">
    <location>
        <begin position="343"/>
        <end position="354"/>
    </location>
</feature>
<name>A0A1B0GDX7_GLOMM</name>
<keyword evidence="6" id="KW-1185">Reference proteome</keyword>
<feature type="region of interest" description="Disordered" evidence="2">
    <location>
        <begin position="936"/>
        <end position="956"/>
    </location>
</feature>
<evidence type="ECO:0000256" key="1">
    <source>
        <dbReference type="SAM" id="Coils"/>
    </source>
</evidence>
<feature type="transmembrane region" description="Helical" evidence="3">
    <location>
        <begin position="1462"/>
        <end position="1483"/>
    </location>
</feature>
<evidence type="ECO:0000256" key="3">
    <source>
        <dbReference type="SAM" id="Phobius"/>
    </source>
</evidence>
<dbReference type="Proteomes" id="UP000092444">
    <property type="component" value="Unassembled WGS sequence"/>
</dbReference>
<organism evidence="5 6">
    <name type="scientific">Glossina morsitans morsitans</name>
    <name type="common">Savannah tsetse fly</name>
    <dbReference type="NCBI Taxonomy" id="37546"/>
    <lineage>
        <taxon>Eukaryota</taxon>
        <taxon>Metazoa</taxon>
        <taxon>Ecdysozoa</taxon>
        <taxon>Arthropoda</taxon>
        <taxon>Hexapoda</taxon>
        <taxon>Insecta</taxon>
        <taxon>Pterygota</taxon>
        <taxon>Neoptera</taxon>
        <taxon>Endopterygota</taxon>
        <taxon>Diptera</taxon>
        <taxon>Brachycera</taxon>
        <taxon>Muscomorpha</taxon>
        <taxon>Hippoboscoidea</taxon>
        <taxon>Glossinidae</taxon>
        <taxon>Glossina</taxon>
    </lineage>
</organism>
<feature type="chain" id="PRO_5037872056" evidence="4">
    <location>
        <begin position="23"/>
        <end position="1903"/>
    </location>
</feature>
<evidence type="ECO:0000256" key="2">
    <source>
        <dbReference type="SAM" id="MobiDB-lite"/>
    </source>
</evidence>
<keyword evidence="1" id="KW-0175">Coiled coil</keyword>
<keyword evidence="3" id="KW-0812">Transmembrane</keyword>
<sequence>MLFIYLSEFAIIFIFCIRPGNSFRETSNDESLFASLPNSDCMPEVSAVLLECPKKYRSRSYQDNSESKHERKACEPQLMVNIRVNPSFHIEKLEKFLILDEVYDPRKRTKAKILSPYLIELSRGEPVMMYPLQFSKTVKLEDINNKECVESGHHNIGNYMTTDSANNGNSNDGINTGNNDVGTEINKEEHGPEEEEQCPHNEHTTKCDEMLESSGAQSTQSTYASCKTSTVMPSTCCVPLTTQPPNKCPANRLSPEDESLNRVMQRIHQSFAPITKISENRPSGNIKQNHKNKPRIGDPTDFSEVFKRPHDQFDNPFSNTAKSDKYPNVWNKDRFMIHRPFNKKSKAKSKRPHNRVSAVSAMRSKQRKNLFQPKIFDDLSANVGVEKPFAKRLLGNKLAQLGIITSPRAERKVHKKGRIDDIKNAFGDENDDDDDDTLTFSKDSDYDNLLEKTSEDINDMDKEELSLRSSNTYEKEYQDAEERVDAILRDRKKANENRKRFQVGRKHHRYPDEKLEENAADKANFKSCDCKSAPRRGPEESNDRMELKNVGKFANSQDLDEDNDLKDESKVDMNENDALSSSEMQIASLDEKPNKEASFYSRQKTKNGKRRRMKNFRKHKEDKKFDYNDNFMDLNVENNMREERAHNVYNRSPDTLRSPSSMPIIAGIPLDEPSPKNSKKDDDLDEDDELYYYLNGDHYREGQKGYWPSKYGEDQDKEKERAKDINFQQLKTHNEELYQPILYGNYFNNPTLMYHYQTEKSQAAAKTTAATAINEDETTDNFAPDFMQPSKAEFDNMYKYPNAFRSMLPHARKMYSEYMETTTQFDRDEDDLFTDKNLSIEDKMRVIDATTNIDDKIDFNKISAEIDKTASQEVTAFPYLLSKPKTKHKRSFLFYDDMEMPDNIDENQGIYDHLLPAINNEGQPLVGDDGVQPCATCGGKGRKPPPKSEPEQSSNEKYLNCNCRNDPSAICKCDKKRRAPTVRDAWYSVFNMSAPLPFLTTRLRIFRKRHGVWWRIVPSITLNSLSGIFANANLSILFSSHVDIFQFEKSLQLQNNQLLVPKDDRPTRDYNPSIASKYLNSSDGSENFKNLHFNPENLLAVDPSRLTSDVLQMDMIEFDKERQQIDSPALKTNIRNTLWTGLLGHIRPMRSSSYPKSNTDNNNNNNDGIKKIIDFGLFPTSLNVLEYCPNAKNQLCLNMLDDRVPAFTMKVKMPFRENSVIYYNMSKVKIAKIVTDATTKDALQVAVDLVNEGMQVREFSICVCNCPTACASAAKTTVTKVLLPHIRETVTFLLPLIVEANNLKHKKFNCELIVRTISETPRIIEENLEILSSSHHKMFKENQTDGNVSSTMEKRFASVKPKQKIVAIRKLSVDPDNRCLCVWECKCHCVAKLETMVDFHICQELSQEEKRNAGLLQYADDLEISEPVEELSSPPSKEHHHIHIPLPHRPHFPSFHIEYRGFLANAIFLLLIMILLGLIKAILGLCIKPINKCGYDYVQPARSYKRSSRLRRFCVNTFFFIVFPFLFWCKCFTPSEEDLLVASTEWPCSHEHEQTSDKSRMKAGKLHRAFTFSNDDDDDEEDVILSQHLDLQSLKSKPDSRMGGGYDVPSLHDISDLDLAFDDDIFDDNDDEDDEEANTKFILKALAECRESLKRLASQYHQDMSPNKVEALPEVPCERTKSAEEFVKKLKEAQIVYRTFSQPLGNMRQIPPDFKYCIQGYFLPSLGTGYEFVNYNPLAQHRGLSADRKTMLTLRPPLLLCPKDFSRRYNNKLDVLEAGDLSEQPPVGIPCINISALASVATSMAKLASENCTESIIDQESISFSLPLSSKETSSTDAQSPYNLKDEQDLQNLLTSDLNLKNSCTSNDIEIIDDENNENVERAASGLLETNNLYSYDINTIPE</sequence>
<feature type="region of interest" description="Disordered" evidence="2">
    <location>
        <begin position="343"/>
        <end position="364"/>
    </location>
</feature>
<keyword evidence="3" id="KW-1133">Transmembrane helix</keyword>
<proteinExistence type="predicted"/>
<dbReference type="STRING" id="37546.A0A1B0GDX7"/>
<feature type="compositionally biased region" description="Basic residues" evidence="2">
    <location>
        <begin position="603"/>
        <end position="621"/>
    </location>
</feature>
<evidence type="ECO:0000313" key="5">
    <source>
        <dbReference type="EnsemblMetazoa" id="GMOY011501-PA"/>
    </source>
</evidence>
<dbReference type="EnsemblMetazoa" id="GMOY011501-RA">
    <property type="protein sequence ID" value="GMOY011501-PA"/>
    <property type="gene ID" value="GMOY011501"/>
</dbReference>
<feature type="region of interest" description="Disordered" evidence="2">
    <location>
        <begin position="498"/>
        <end position="621"/>
    </location>
</feature>